<proteinExistence type="predicted"/>
<accession>A0ABM9HF79</accession>
<protein>
    <submittedName>
        <fullName evidence="2">Transcriptional regulator</fullName>
    </submittedName>
</protein>
<dbReference type="EMBL" id="OX336137">
    <property type="protein sequence ID" value="CAI2718683.1"/>
    <property type="molecule type" value="Genomic_DNA"/>
</dbReference>
<sequence length="98" mass="11226">MSKLQDLHKKWSKDSKYREEYEKLGPEFELARAIIEARTRAGLTQAQLARKMKTTQSVIARLEAGRVNPSTKTLERLAHATGTRLKIDFEPKELASTR</sequence>
<dbReference type="RefSeq" id="WP_282011569.1">
    <property type="nucleotide sequence ID" value="NZ_OX336137.1"/>
</dbReference>
<reference evidence="2 3" key="1">
    <citation type="submission" date="2022-09" db="EMBL/GenBank/DDBJ databases">
        <authorList>
            <person name="Kop L."/>
        </authorList>
    </citation>
    <scope>NUCLEOTIDE SEQUENCE [LARGE SCALE GENOMIC DNA]</scope>
    <source>
        <strain evidence="2 3">347</strain>
    </source>
</reference>
<dbReference type="InterPro" id="IPR001387">
    <property type="entry name" value="Cro/C1-type_HTH"/>
</dbReference>
<dbReference type="Proteomes" id="UP001157733">
    <property type="component" value="Chromosome"/>
</dbReference>
<name>A0ABM9HF79_9BACT</name>
<dbReference type="InterPro" id="IPR010982">
    <property type="entry name" value="Lambda_DNA-bd_dom_sf"/>
</dbReference>
<dbReference type="Gene3D" id="1.10.260.40">
    <property type="entry name" value="lambda repressor-like DNA-binding domains"/>
    <property type="match status" value="1"/>
</dbReference>
<dbReference type="SMART" id="SM00530">
    <property type="entry name" value="HTH_XRE"/>
    <property type="match status" value="1"/>
</dbReference>
<dbReference type="PROSITE" id="PS50943">
    <property type="entry name" value="HTH_CROC1"/>
    <property type="match status" value="1"/>
</dbReference>
<dbReference type="Pfam" id="PF01381">
    <property type="entry name" value="HTH_3"/>
    <property type="match status" value="1"/>
</dbReference>
<gene>
    <name evidence="2" type="ORF">NSPWAT_1824</name>
</gene>
<evidence type="ECO:0000313" key="2">
    <source>
        <dbReference type="EMBL" id="CAI2718683.1"/>
    </source>
</evidence>
<evidence type="ECO:0000313" key="3">
    <source>
        <dbReference type="Proteomes" id="UP001157733"/>
    </source>
</evidence>
<feature type="domain" description="HTH cro/C1-type" evidence="1">
    <location>
        <begin position="34"/>
        <end position="94"/>
    </location>
</feature>
<dbReference type="SUPFAM" id="SSF47413">
    <property type="entry name" value="lambda repressor-like DNA-binding domains"/>
    <property type="match status" value="1"/>
</dbReference>
<keyword evidence="3" id="KW-1185">Reference proteome</keyword>
<evidence type="ECO:0000259" key="1">
    <source>
        <dbReference type="PROSITE" id="PS50943"/>
    </source>
</evidence>
<dbReference type="CDD" id="cd00093">
    <property type="entry name" value="HTH_XRE"/>
    <property type="match status" value="1"/>
</dbReference>
<organism evidence="2 3">
    <name type="scientific">Nitrospina watsonii</name>
    <dbReference type="NCBI Taxonomy" id="1323948"/>
    <lineage>
        <taxon>Bacteria</taxon>
        <taxon>Pseudomonadati</taxon>
        <taxon>Nitrospinota/Tectimicrobiota group</taxon>
        <taxon>Nitrospinota</taxon>
        <taxon>Nitrospinia</taxon>
        <taxon>Nitrospinales</taxon>
        <taxon>Nitrospinaceae</taxon>
        <taxon>Nitrospina</taxon>
    </lineage>
</organism>